<dbReference type="InterPro" id="IPR016177">
    <property type="entry name" value="DNA-bd_dom_sf"/>
</dbReference>
<dbReference type="Gene3D" id="3.90.75.20">
    <property type="match status" value="1"/>
</dbReference>
<dbReference type="SUPFAM" id="SSF54060">
    <property type="entry name" value="His-Me finger endonucleases"/>
    <property type="match status" value="1"/>
</dbReference>
<gene>
    <name evidence="5" type="ORF">C6T65_17495</name>
</gene>
<dbReference type="Gene3D" id="3.30.730.10">
    <property type="entry name" value="AP2/ERF domain"/>
    <property type="match status" value="1"/>
</dbReference>
<keyword evidence="2" id="KW-0238">DNA-binding</keyword>
<feature type="domain" description="AP2/ERF" evidence="4">
    <location>
        <begin position="124"/>
        <end position="179"/>
    </location>
</feature>
<evidence type="ECO:0000313" key="5">
    <source>
        <dbReference type="EMBL" id="PRH41082.1"/>
    </source>
</evidence>
<dbReference type="GO" id="GO:0003700">
    <property type="term" value="F:DNA-binding transcription factor activity"/>
    <property type="evidence" value="ECO:0007669"/>
    <property type="project" value="InterPro"/>
</dbReference>
<dbReference type="InterPro" id="IPR036955">
    <property type="entry name" value="AP2/ERF_dom_sf"/>
</dbReference>
<evidence type="ECO:0000259" key="4">
    <source>
        <dbReference type="PROSITE" id="PS51032"/>
    </source>
</evidence>
<dbReference type="SUPFAM" id="SSF54171">
    <property type="entry name" value="DNA-binding domain"/>
    <property type="match status" value="1"/>
</dbReference>
<reference evidence="5 6" key="1">
    <citation type="submission" date="2018-03" db="EMBL/GenBank/DDBJ databases">
        <authorList>
            <person name="Nguyen K."/>
            <person name="Fouts D."/>
            <person name="Sutton G."/>
        </authorList>
    </citation>
    <scope>NUCLEOTIDE SEQUENCE [LARGE SCALE GENOMIC DNA]</scope>
    <source>
        <strain evidence="5 6">AU3578</strain>
    </source>
</reference>
<evidence type="ECO:0000313" key="6">
    <source>
        <dbReference type="Proteomes" id="UP000237632"/>
    </source>
</evidence>
<evidence type="ECO:0000256" key="3">
    <source>
        <dbReference type="ARBA" id="ARBA00023163"/>
    </source>
</evidence>
<keyword evidence="1" id="KW-0805">Transcription regulation</keyword>
<comment type="caution">
    <text evidence="5">The sequence shown here is derived from an EMBL/GenBank/DDBJ whole genome shotgun (WGS) entry which is preliminary data.</text>
</comment>
<dbReference type="Pfam" id="PF13392">
    <property type="entry name" value="HNH_3"/>
    <property type="match status" value="1"/>
</dbReference>
<dbReference type="InterPro" id="IPR001471">
    <property type="entry name" value="AP2/ERF_dom"/>
</dbReference>
<protein>
    <recommendedName>
        <fullName evidence="4">AP2/ERF domain-containing protein</fullName>
    </recommendedName>
</protein>
<dbReference type="InterPro" id="IPR003615">
    <property type="entry name" value="HNH_nuc"/>
</dbReference>
<organism evidence="5 6">
    <name type="scientific">Burkholderia vietnamiensis</name>
    <dbReference type="NCBI Taxonomy" id="60552"/>
    <lineage>
        <taxon>Bacteria</taxon>
        <taxon>Pseudomonadati</taxon>
        <taxon>Pseudomonadota</taxon>
        <taxon>Betaproteobacteria</taxon>
        <taxon>Burkholderiales</taxon>
        <taxon>Burkholderiaceae</taxon>
        <taxon>Burkholderia</taxon>
        <taxon>Burkholderia cepacia complex</taxon>
    </lineage>
</organism>
<dbReference type="GO" id="GO:0003677">
    <property type="term" value="F:DNA binding"/>
    <property type="evidence" value="ECO:0007669"/>
    <property type="project" value="UniProtKB-KW"/>
</dbReference>
<sequence length="179" mass="20503">MHTDGLKFLLSEAGSTGEHMTKIIRTKKGQEILVDDEDFDSLNRHSWHVDAYGYAVRNTEHPLDPSKRWKERMHRVIAGLGFGDTRVPDHINSNKLDNRRANLRVCLQSENMRNAKKRVDNSSGFKGVTYHRASGLWHARIYANCKVVSLGYFQHRESAFEAYREAAAELHGQFANYGT</sequence>
<dbReference type="InterPro" id="IPR044925">
    <property type="entry name" value="His-Me_finger_sf"/>
</dbReference>
<keyword evidence="3" id="KW-0804">Transcription</keyword>
<evidence type="ECO:0000256" key="2">
    <source>
        <dbReference type="ARBA" id="ARBA00023125"/>
    </source>
</evidence>
<dbReference type="Proteomes" id="UP000237632">
    <property type="component" value="Unassembled WGS sequence"/>
</dbReference>
<evidence type="ECO:0000256" key="1">
    <source>
        <dbReference type="ARBA" id="ARBA00023015"/>
    </source>
</evidence>
<dbReference type="AlphaFoldDB" id="A0AA45BCP4"/>
<accession>A0AA45BCP4</accession>
<name>A0AA45BCP4_BURVI</name>
<dbReference type="EMBL" id="PVHK01000123">
    <property type="protein sequence ID" value="PRH41082.1"/>
    <property type="molecule type" value="Genomic_DNA"/>
</dbReference>
<proteinExistence type="predicted"/>
<dbReference type="PROSITE" id="PS51032">
    <property type="entry name" value="AP2_ERF"/>
    <property type="match status" value="1"/>
</dbReference>